<organism evidence="1 2">
    <name type="scientific">Nitrosomonas mobilis</name>
    <dbReference type="NCBI Taxonomy" id="51642"/>
    <lineage>
        <taxon>Bacteria</taxon>
        <taxon>Pseudomonadati</taxon>
        <taxon>Pseudomonadota</taxon>
        <taxon>Betaproteobacteria</taxon>
        <taxon>Nitrosomonadales</taxon>
        <taxon>Nitrosomonadaceae</taxon>
        <taxon>Nitrosomonas</taxon>
    </lineage>
</organism>
<dbReference type="Proteomes" id="UP000198729">
    <property type="component" value="Unassembled WGS sequence"/>
</dbReference>
<proteinExistence type="predicted"/>
<name>A0A1G5SG09_9PROT</name>
<dbReference type="InterPro" id="IPR041856">
    <property type="entry name" value="NAD+_synth_C"/>
</dbReference>
<reference evidence="1 2" key="1">
    <citation type="submission" date="2016-10" db="EMBL/GenBank/DDBJ databases">
        <authorList>
            <person name="de Groot N.N."/>
        </authorList>
    </citation>
    <scope>NUCLEOTIDE SEQUENCE [LARGE SCALE GENOMIC DNA]</scope>
    <source>
        <strain evidence="1">1</strain>
    </source>
</reference>
<evidence type="ECO:0000313" key="2">
    <source>
        <dbReference type="Proteomes" id="UP000198729"/>
    </source>
</evidence>
<accession>A0A1G5SG09</accession>
<dbReference type="Gene3D" id="1.10.10.1140">
    <property type="entry name" value="Glutamine-dependent NAD+ synthetase, C-terminal domain"/>
    <property type="match status" value="1"/>
</dbReference>
<keyword evidence="2" id="KW-1185">Reference proteome</keyword>
<dbReference type="STRING" id="51642.NSMM_370108"/>
<protein>
    <submittedName>
        <fullName evidence="1">Uncharacterized protein</fullName>
    </submittedName>
</protein>
<dbReference type="AlphaFoldDB" id="A0A1G5SG09"/>
<sequence length="76" mass="8990">MIPGKTASDQPAQRTEAIIGPYELQDFNLYYTTRFGYLPEKIAFLTYCSWHDRIQNRWPSKSEHGRHQYTIGETKH</sequence>
<evidence type="ECO:0000313" key="1">
    <source>
        <dbReference type="EMBL" id="SCZ85329.1"/>
    </source>
</evidence>
<dbReference type="EMBL" id="FMWO01000044">
    <property type="protein sequence ID" value="SCZ85329.1"/>
    <property type="molecule type" value="Genomic_DNA"/>
</dbReference>
<gene>
    <name evidence="1" type="ORF">NSMM_370108</name>
</gene>